<organism evidence="2 3">
    <name type="scientific">Jilunia laotingensis</name>
    <dbReference type="NCBI Taxonomy" id="2763675"/>
    <lineage>
        <taxon>Bacteria</taxon>
        <taxon>Pseudomonadati</taxon>
        <taxon>Bacteroidota</taxon>
        <taxon>Bacteroidia</taxon>
        <taxon>Bacteroidales</taxon>
        <taxon>Bacteroidaceae</taxon>
        <taxon>Jilunia</taxon>
    </lineage>
</organism>
<dbReference type="AlphaFoldDB" id="A0A926IQF2"/>
<feature type="domain" description="Cyclic nucleotide-binding" evidence="1">
    <location>
        <begin position="13"/>
        <end position="112"/>
    </location>
</feature>
<dbReference type="InterPro" id="IPR018490">
    <property type="entry name" value="cNMP-bd_dom_sf"/>
</dbReference>
<gene>
    <name evidence="2" type="ORF">H8744_09570</name>
</gene>
<dbReference type="RefSeq" id="WP_262434617.1">
    <property type="nucleotide sequence ID" value="NZ_JACRTF010000001.1"/>
</dbReference>
<dbReference type="Proteomes" id="UP000651085">
    <property type="component" value="Unassembled WGS sequence"/>
</dbReference>
<dbReference type="Pfam" id="PF00027">
    <property type="entry name" value="cNMP_binding"/>
    <property type="match status" value="1"/>
</dbReference>
<comment type="caution">
    <text evidence="2">The sequence shown here is derived from an EMBL/GenBank/DDBJ whole genome shotgun (WGS) entry which is preliminary data.</text>
</comment>
<evidence type="ECO:0000313" key="3">
    <source>
        <dbReference type="Proteomes" id="UP000651085"/>
    </source>
</evidence>
<protein>
    <submittedName>
        <fullName evidence="2">Crp/Fnr family transcriptional regulator</fullName>
    </submittedName>
</protein>
<reference evidence="2" key="1">
    <citation type="submission" date="2020-08" db="EMBL/GenBank/DDBJ databases">
        <title>Genome public.</title>
        <authorList>
            <person name="Liu C."/>
            <person name="Sun Q."/>
        </authorList>
    </citation>
    <scope>NUCLEOTIDE SEQUENCE</scope>
    <source>
        <strain evidence="2">N12</strain>
    </source>
</reference>
<dbReference type="EMBL" id="JACRTF010000001">
    <property type="protein sequence ID" value="MBC8593490.1"/>
    <property type="molecule type" value="Genomic_DNA"/>
</dbReference>
<name>A0A926IQF2_9BACT</name>
<proteinExistence type="predicted"/>
<dbReference type="InterPro" id="IPR014710">
    <property type="entry name" value="RmlC-like_jellyroll"/>
</dbReference>
<evidence type="ECO:0000259" key="1">
    <source>
        <dbReference type="PROSITE" id="PS50042"/>
    </source>
</evidence>
<accession>A0A926IQF2</accession>
<dbReference type="SUPFAM" id="SSF51206">
    <property type="entry name" value="cAMP-binding domain-like"/>
    <property type="match status" value="1"/>
</dbReference>
<keyword evidence="3" id="KW-1185">Reference proteome</keyword>
<dbReference type="Gene3D" id="2.60.120.10">
    <property type="entry name" value="Jelly Rolls"/>
    <property type="match status" value="1"/>
</dbReference>
<dbReference type="CDD" id="cd00038">
    <property type="entry name" value="CAP_ED"/>
    <property type="match status" value="1"/>
</dbReference>
<dbReference type="InterPro" id="IPR000595">
    <property type="entry name" value="cNMP-bd_dom"/>
</dbReference>
<evidence type="ECO:0000313" key="2">
    <source>
        <dbReference type="EMBL" id="MBC8593490.1"/>
    </source>
</evidence>
<dbReference type="PROSITE" id="PS50042">
    <property type="entry name" value="CNMP_BINDING_3"/>
    <property type="match status" value="1"/>
</dbReference>
<sequence>METFKEKFRNRYNLSETDVQTLLNHMEEVCFKKRDVIVREGARNTHLYLIQEGIWRGHYTKDDVDTTIWFASEGEAAFSIWGYADNSPSLISIEAMSDGKAYCISGKSLNELCSSCIGLANLGRRLMEHQLLSMENWLITAGSPRARERYLTLIKETPELLQHVPLKYIASYLWITPQSLSRIRAGIRTYKD</sequence>